<dbReference type="SUPFAM" id="SSF55486">
    <property type="entry name" value="Metalloproteases ('zincins'), catalytic domain"/>
    <property type="match status" value="1"/>
</dbReference>
<reference evidence="3" key="1">
    <citation type="journal article" date="2021" name="PeerJ">
        <title>Extensive microbial diversity within the chicken gut microbiome revealed by metagenomics and culture.</title>
        <authorList>
            <person name="Gilroy R."/>
            <person name="Ravi A."/>
            <person name="Getino M."/>
            <person name="Pursley I."/>
            <person name="Horton D.L."/>
            <person name="Alikhan N.F."/>
            <person name="Baker D."/>
            <person name="Gharbi K."/>
            <person name="Hall N."/>
            <person name="Watson M."/>
            <person name="Adriaenssens E.M."/>
            <person name="Foster-Nyarko E."/>
            <person name="Jarju S."/>
            <person name="Secka A."/>
            <person name="Antonio M."/>
            <person name="Oren A."/>
            <person name="Chaudhuri R.R."/>
            <person name="La Ragione R."/>
            <person name="Hildebrand F."/>
            <person name="Pallen M.J."/>
        </authorList>
    </citation>
    <scope>NUCLEOTIDE SEQUENCE</scope>
    <source>
        <strain evidence="3">CHK32-1732</strain>
    </source>
</reference>
<evidence type="ECO:0000256" key="2">
    <source>
        <dbReference type="SAM" id="SignalP"/>
    </source>
</evidence>
<proteinExistence type="predicted"/>
<dbReference type="InterPro" id="IPR024079">
    <property type="entry name" value="MetalloPept_cat_dom_sf"/>
</dbReference>
<feature type="region of interest" description="Disordered" evidence="1">
    <location>
        <begin position="178"/>
        <end position="198"/>
    </location>
</feature>
<evidence type="ECO:0000313" key="4">
    <source>
        <dbReference type="Proteomes" id="UP000824190"/>
    </source>
</evidence>
<name>A0A9D1UKN8_9CORY</name>
<protein>
    <submittedName>
        <fullName evidence="3">Uncharacterized protein</fullName>
    </submittedName>
</protein>
<feature type="signal peptide" evidence="2">
    <location>
        <begin position="1"/>
        <end position="22"/>
    </location>
</feature>
<dbReference type="AlphaFoldDB" id="A0A9D1UKN8"/>
<comment type="caution">
    <text evidence="3">The sequence shown here is derived from an EMBL/GenBank/DDBJ whole genome shotgun (WGS) entry which is preliminary data.</text>
</comment>
<dbReference type="Gene3D" id="3.40.390.10">
    <property type="entry name" value="Collagenase (Catalytic Domain)"/>
    <property type="match status" value="1"/>
</dbReference>
<dbReference type="GO" id="GO:0008237">
    <property type="term" value="F:metallopeptidase activity"/>
    <property type="evidence" value="ECO:0007669"/>
    <property type="project" value="InterPro"/>
</dbReference>
<dbReference type="Proteomes" id="UP000824190">
    <property type="component" value="Unassembled WGS sequence"/>
</dbReference>
<gene>
    <name evidence="3" type="ORF">H9870_07255</name>
</gene>
<reference evidence="3" key="2">
    <citation type="submission" date="2021-04" db="EMBL/GenBank/DDBJ databases">
        <authorList>
            <person name="Gilroy R."/>
        </authorList>
    </citation>
    <scope>NUCLEOTIDE SEQUENCE</scope>
    <source>
        <strain evidence="3">CHK32-1732</strain>
    </source>
</reference>
<feature type="chain" id="PRO_5039657294" evidence="2">
    <location>
        <begin position="23"/>
        <end position="265"/>
    </location>
</feature>
<sequence>MTKRTYRTAAIGASLLATVAIAAPTAIGQSDSIPADHTIDVLVLYTGAAEESEGGEEEIHEAIDSGLEGMSKALDRSDIEGKVDLAHAEKIDFEETDDQGDAMTWARERDEVADLREEHEADLVSVVVSGTAGIAQSPIPDETTSDSAFSVVGSDWLRSDDETGEAGVFAHELGHNLGASHDWDTDPGRNEERPYNKGHITENGLVDIMAYNNASSCEPDCERVPYYSNPDIEVEGEKFGADDGDRPSNLKKLFDETIPVVAAYR</sequence>
<accession>A0A9D1UKN8</accession>
<evidence type="ECO:0000256" key="1">
    <source>
        <dbReference type="SAM" id="MobiDB-lite"/>
    </source>
</evidence>
<dbReference type="Pfam" id="PF13688">
    <property type="entry name" value="Reprolysin_5"/>
    <property type="match status" value="1"/>
</dbReference>
<organism evidence="3 4">
    <name type="scientific">Candidatus Corynebacterium avicola</name>
    <dbReference type="NCBI Taxonomy" id="2838527"/>
    <lineage>
        <taxon>Bacteria</taxon>
        <taxon>Bacillati</taxon>
        <taxon>Actinomycetota</taxon>
        <taxon>Actinomycetes</taxon>
        <taxon>Mycobacteriales</taxon>
        <taxon>Corynebacteriaceae</taxon>
        <taxon>Corynebacterium</taxon>
    </lineage>
</organism>
<feature type="compositionally biased region" description="Basic and acidic residues" evidence="1">
    <location>
        <begin position="181"/>
        <end position="195"/>
    </location>
</feature>
<keyword evidence="2" id="KW-0732">Signal</keyword>
<dbReference type="EMBL" id="DXGC01000068">
    <property type="protein sequence ID" value="HIW91439.1"/>
    <property type="molecule type" value="Genomic_DNA"/>
</dbReference>
<evidence type="ECO:0000313" key="3">
    <source>
        <dbReference type="EMBL" id="HIW91439.1"/>
    </source>
</evidence>